<evidence type="ECO:0000256" key="1">
    <source>
        <dbReference type="ARBA" id="ARBA00005820"/>
    </source>
</evidence>
<dbReference type="Proteomes" id="UP000649753">
    <property type="component" value="Unassembled WGS sequence"/>
</dbReference>
<feature type="repeat" description="TPR" evidence="5">
    <location>
        <begin position="765"/>
        <end position="798"/>
    </location>
</feature>
<dbReference type="SUPFAM" id="SSF52540">
    <property type="entry name" value="P-loop containing nucleoside triphosphate hydrolases"/>
    <property type="match status" value="1"/>
</dbReference>
<dbReference type="PROSITE" id="PS50005">
    <property type="entry name" value="TPR"/>
    <property type="match status" value="2"/>
</dbReference>
<evidence type="ECO:0000256" key="4">
    <source>
        <dbReference type="ARBA" id="ARBA00023163"/>
    </source>
</evidence>
<dbReference type="CDD" id="cd00383">
    <property type="entry name" value="trans_reg_C"/>
    <property type="match status" value="1"/>
</dbReference>
<keyword evidence="5" id="KW-0802">TPR repeat</keyword>
<dbReference type="EMBL" id="JADBEB010000001">
    <property type="protein sequence ID" value="MBE1486749.1"/>
    <property type="molecule type" value="Genomic_DNA"/>
</dbReference>
<dbReference type="Pfam" id="PF03704">
    <property type="entry name" value="BTAD"/>
    <property type="match status" value="1"/>
</dbReference>
<feature type="DNA-binding region" description="OmpR/PhoB-type" evidence="6">
    <location>
        <begin position="1"/>
        <end position="95"/>
    </location>
</feature>
<organism evidence="8 9">
    <name type="scientific">Plantactinospora soyae</name>
    <dbReference type="NCBI Taxonomy" id="1544732"/>
    <lineage>
        <taxon>Bacteria</taxon>
        <taxon>Bacillati</taxon>
        <taxon>Actinomycetota</taxon>
        <taxon>Actinomycetes</taxon>
        <taxon>Micromonosporales</taxon>
        <taxon>Micromonosporaceae</taxon>
        <taxon>Plantactinospora</taxon>
    </lineage>
</organism>
<dbReference type="InterPro" id="IPR036388">
    <property type="entry name" value="WH-like_DNA-bd_sf"/>
</dbReference>
<dbReference type="Gene3D" id="1.25.40.10">
    <property type="entry name" value="Tetratricopeptide repeat domain"/>
    <property type="match status" value="2"/>
</dbReference>
<dbReference type="InterPro" id="IPR011990">
    <property type="entry name" value="TPR-like_helical_dom_sf"/>
</dbReference>
<dbReference type="Pfam" id="PF00486">
    <property type="entry name" value="Trans_reg_C"/>
    <property type="match status" value="1"/>
</dbReference>
<sequence length="944" mass="101616">MQIQVLGPVQVCGNGRTLDVGPRQQRHVLAALAADVGRAVTTEMLMDRVWEQVPPGARRTLHAHITRIRRLLEGAAPAGTPPTVVRRSGGYVLDVDPDRIDVHRMRRLVGQARVARCGDVERAALLREAVELWRGDPLGGLTGSWAARTRERWRREYLDTVVAWAHTEVRFGDPGAVIATLRELTGEHPLVESLAAALMQALYAAGGPAEALEHYATVRRHLADELGVDPGPDLRAMHQAILRGELDPLRDPAAATRPGAGAPVIPRQLPADVPGFTGRAGHLAELDALLTRRSGAAQTAVVISAVSGTAGVGKTALAVHWAHLVAREFPDGQLYVNLRGFDPDRRMMAPVDAVRGFLDALGVPPGRVPAALDAQVALYRSLLADKRVLVVLDNARDAEQVRPLLPATPTALAVVTSRNQLTPLLAVDGARPLILDILSPAEARDLLTYRLGAQRIAAEPDVVRQIIAACARLPLALSIAAARAQQSSFPLATLAGELSEAGRQLDALDAGDPVSQVRAVFSWSVTALSPPAARLFRLLGLHPGPDIGTPAAASLAGHPVPETRRLLGELTRANLLAEPVPGRYTCHDLLRAYAAELGHSAESEHDRLGAIRRVLDHYTHTAHAADRLLHPTRDPIPVPLIPPATGASPADPTDHQQAMAWLSTEYPVLVAVVRYAAETGSDAHAWQLAWALNTFLDRRGQWHDQAAAWQGALHAAGRLPDPARAFARRRLAYADTQLGRHDAAHTHLQHALDLYTRAGDLSGQAFTHYNLGYLLQRQDRYDQALDHSQQALALHRAAGHRPGQGHALNSVGWCAAQLGDHAQALTACEQALVLFEEVGDGHGQASTLDSLGYAHHHLGHHAQAVDCFRRALSLLRDLGHRYNVADVLDRLGETHQAAGDPAAARTVWTEALDILTDLDHPDAEAVRVKLKDLDQVAVPATEPG</sequence>
<dbReference type="PRINTS" id="PR00364">
    <property type="entry name" value="DISEASERSIST"/>
</dbReference>
<reference evidence="8" key="1">
    <citation type="submission" date="2020-10" db="EMBL/GenBank/DDBJ databases">
        <title>Sequencing the genomes of 1000 actinobacteria strains.</title>
        <authorList>
            <person name="Klenk H.-P."/>
        </authorList>
    </citation>
    <scope>NUCLEOTIDE SEQUENCE</scope>
    <source>
        <strain evidence="8">DSM 46832</strain>
    </source>
</reference>
<dbReference type="GO" id="GO:0043531">
    <property type="term" value="F:ADP binding"/>
    <property type="evidence" value="ECO:0007669"/>
    <property type="project" value="InterPro"/>
</dbReference>
<dbReference type="InterPro" id="IPR051677">
    <property type="entry name" value="AfsR-DnrI-RedD_regulator"/>
</dbReference>
<comment type="caution">
    <text evidence="8">The sequence shown here is derived from an EMBL/GenBank/DDBJ whole genome shotgun (WGS) entry which is preliminary data.</text>
</comment>
<dbReference type="CDD" id="cd15831">
    <property type="entry name" value="BTAD"/>
    <property type="match status" value="1"/>
</dbReference>
<evidence type="ECO:0000313" key="8">
    <source>
        <dbReference type="EMBL" id="MBE1486749.1"/>
    </source>
</evidence>
<dbReference type="GO" id="GO:0000160">
    <property type="term" value="P:phosphorelay signal transduction system"/>
    <property type="evidence" value="ECO:0007669"/>
    <property type="project" value="InterPro"/>
</dbReference>
<keyword evidence="4" id="KW-0804">Transcription</keyword>
<dbReference type="InterPro" id="IPR001867">
    <property type="entry name" value="OmpR/PhoB-type_DNA-bd"/>
</dbReference>
<dbReference type="SUPFAM" id="SSF48452">
    <property type="entry name" value="TPR-like"/>
    <property type="match status" value="2"/>
</dbReference>
<keyword evidence="9" id="KW-1185">Reference proteome</keyword>
<dbReference type="Pfam" id="PF13424">
    <property type="entry name" value="TPR_12"/>
    <property type="match status" value="2"/>
</dbReference>
<name>A0A927R4Q1_9ACTN</name>
<dbReference type="AlphaFoldDB" id="A0A927R4Q1"/>
<dbReference type="GO" id="GO:0003677">
    <property type="term" value="F:DNA binding"/>
    <property type="evidence" value="ECO:0007669"/>
    <property type="project" value="UniProtKB-UniRule"/>
</dbReference>
<dbReference type="SMART" id="SM00862">
    <property type="entry name" value="Trans_reg_C"/>
    <property type="match status" value="1"/>
</dbReference>
<evidence type="ECO:0000256" key="3">
    <source>
        <dbReference type="ARBA" id="ARBA00023125"/>
    </source>
</evidence>
<dbReference type="InterPro" id="IPR005158">
    <property type="entry name" value="BTAD"/>
</dbReference>
<comment type="similarity">
    <text evidence="1">Belongs to the AfsR/DnrI/RedD regulatory family.</text>
</comment>
<dbReference type="PANTHER" id="PTHR35807">
    <property type="entry name" value="TRANSCRIPTIONAL REGULATOR REDD-RELATED"/>
    <property type="match status" value="1"/>
</dbReference>
<keyword evidence="3 6" id="KW-0238">DNA-binding</keyword>
<dbReference type="SMART" id="SM01043">
    <property type="entry name" value="BTAD"/>
    <property type="match status" value="1"/>
</dbReference>
<keyword evidence="2" id="KW-0805">Transcription regulation</keyword>
<protein>
    <submittedName>
        <fullName evidence="8">DNA-binding SARP family transcriptional activator/tetratricopeptide (TPR) repeat protein</fullName>
    </submittedName>
</protein>
<dbReference type="SMART" id="SM00028">
    <property type="entry name" value="TPR"/>
    <property type="match status" value="5"/>
</dbReference>
<gene>
    <name evidence="8" type="ORF">H4W31_002387</name>
</gene>
<dbReference type="SUPFAM" id="SSF46894">
    <property type="entry name" value="C-terminal effector domain of the bipartite response regulators"/>
    <property type="match status" value="1"/>
</dbReference>
<evidence type="ECO:0000313" key="9">
    <source>
        <dbReference type="Proteomes" id="UP000649753"/>
    </source>
</evidence>
<evidence type="ECO:0000259" key="7">
    <source>
        <dbReference type="PROSITE" id="PS51755"/>
    </source>
</evidence>
<evidence type="ECO:0000256" key="2">
    <source>
        <dbReference type="ARBA" id="ARBA00023015"/>
    </source>
</evidence>
<evidence type="ECO:0000256" key="6">
    <source>
        <dbReference type="PROSITE-ProRule" id="PRU01091"/>
    </source>
</evidence>
<proteinExistence type="inferred from homology"/>
<feature type="repeat" description="TPR" evidence="5">
    <location>
        <begin position="845"/>
        <end position="878"/>
    </location>
</feature>
<dbReference type="InterPro" id="IPR027417">
    <property type="entry name" value="P-loop_NTPase"/>
</dbReference>
<dbReference type="Gene3D" id="3.40.50.300">
    <property type="entry name" value="P-loop containing nucleotide triphosphate hydrolases"/>
    <property type="match status" value="1"/>
</dbReference>
<dbReference type="InterPro" id="IPR016032">
    <property type="entry name" value="Sig_transdc_resp-reg_C-effctor"/>
</dbReference>
<dbReference type="RefSeq" id="WP_192766722.1">
    <property type="nucleotide sequence ID" value="NZ_JADBEB010000001.1"/>
</dbReference>
<dbReference type="InterPro" id="IPR019734">
    <property type="entry name" value="TPR_rpt"/>
</dbReference>
<accession>A0A927R4Q1</accession>
<dbReference type="Gene3D" id="1.10.10.10">
    <property type="entry name" value="Winged helix-like DNA-binding domain superfamily/Winged helix DNA-binding domain"/>
    <property type="match status" value="1"/>
</dbReference>
<dbReference type="PROSITE" id="PS51755">
    <property type="entry name" value="OMPR_PHOB"/>
    <property type="match status" value="1"/>
</dbReference>
<feature type="domain" description="OmpR/PhoB-type" evidence="7">
    <location>
        <begin position="1"/>
        <end position="95"/>
    </location>
</feature>
<dbReference type="PANTHER" id="PTHR35807:SF1">
    <property type="entry name" value="TRANSCRIPTIONAL REGULATOR REDD"/>
    <property type="match status" value="1"/>
</dbReference>
<evidence type="ECO:0000256" key="5">
    <source>
        <dbReference type="PROSITE-ProRule" id="PRU00339"/>
    </source>
</evidence>
<dbReference type="GO" id="GO:0006355">
    <property type="term" value="P:regulation of DNA-templated transcription"/>
    <property type="evidence" value="ECO:0007669"/>
    <property type="project" value="InterPro"/>
</dbReference>